<dbReference type="Proteomes" id="UP000019148">
    <property type="component" value="Unassembled WGS sequence"/>
</dbReference>
<name>W6TGS5_9SPIR</name>
<reference evidence="1 2" key="1">
    <citation type="submission" date="2013-12" db="EMBL/GenBank/DDBJ databases">
        <title>Comparative genomics of relapsing fever spirochetes.</title>
        <authorList>
            <person name="Schwan T.G."/>
            <person name="Raffel S.J."/>
            <person name="Porcella S.F."/>
        </authorList>
    </citation>
    <scope>NUCLEOTIDE SEQUENCE [LARGE SCALE GENOMIC DNA]</scope>
    <source>
        <strain evidence="1 2">CR2A</strain>
    </source>
</reference>
<evidence type="ECO:0008006" key="3">
    <source>
        <dbReference type="Google" id="ProtNLM"/>
    </source>
</evidence>
<evidence type="ECO:0000313" key="2">
    <source>
        <dbReference type="Proteomes" id="UP000019148"/>
    </source>
</evidence>
<proteinExistence type="predicted"/>
<evidence type="ECO:0000313" key="1">
    <source>
        <dbReference type="EMBL" id="ETZ17583.1"/>
    </source>
</evidence>
<protein>
    <recommendedName>
        <fullName evidence="3">Variable large protein</fullName>
    </recommendedName>
</protein>
<sequence>MLLLNEVVGVKAAGVSAVNKVLRMIDNNNWKNSSKQSY</sequence>
<dbReference type="EMBL" id="AZIT01000028">
    <property type="protein sequence ID" value="ETZ17583.1"/>
    <property type="molecule type" value="Genomic_DNA"/>
</dbReference>
<dbReference type="PATRIC" id="fig|1432657.3.peg.1443"/>
<gene>
    <name evidence="1" type="ORF">BDCR2A_01496</name>
</gene>
<accession>W6TGS5</accession>
<dbReference type="AlphaFoldDB" id="W6TGS5"/>
<organism evidence="1 2">
    <name type="scientific">Borrelia duttonii CR2A</name>
    <dbReference type="NCBI Taxonomy" id="1432657"/>
    <lineage>
        <taxon>Bacteria</taxon>
        <taxon>Pseudomonadati</taxon>
        <taxon>Spirochaetota</taxon>
        <taxon>Spirochaetia</taxon>
        <taxon>Spirochaetales</taxon>
        <taxon>Borreliaceae</taxon>
        <taxon>Borrelia</taxon>
    </lineage>
</organism>
<comment type="caution">
    <text evidence="1">The sequence shown here is derived from an EMBL/GenBank/DDBJ whole genome shotgun (WGS) entry which is preliminary data.</text>
</comment>